<feature type="compositionally biased region" description="Pro residues" evidence="1">
    <location>
        <begin position="1918"/>
        <end position="1934"/>
    </location>
</feature>
<dbReference type="Gene3D" id="2.60.40.10">
    <property type="entry name" value="Immunoglobulins"/>
    <property type="match status" value="2"/>
</dbReference>
<dbReference type="Proteomes" id="UP000037977">
    <property type="component" value="Unassembled WGS sequence"/>
</dbReference>
<evidence type="ECO:0000256" key="3">
    <source>
        <dbReference type="SAM" id="SignalP"/>
    </source>
</evidence>
<evidence type="ECO:0000313" key="7">
    <source>
        <dbReference type="Proteomes" id="UP000037977"/>
    </source>
</evidence>
<dbReference type="PANTHER" id="PTHR24216:SF65">
    <property type="entry name" value="PAXILLIN-LIKE PROTEIN 1"/>
    <property type="match status" value="1"/>
</dbReference>
<dbReference type="Pfam" id="PF05737">
    <property type="entry name" value="Collagen_bind"/>
    <property type="match status" value="2"/>
</dbReference>
<dbReference type="InterPro" id="IPR008456">
    <property type="entry name" value="Collagen-bd_dom"/>
</dbReference>
<keyword evidence="7" id="KW-1185">Reference proteome</keyword>
<keyword evidence="2" id="KW-0472">Membrane</keyword>
<feature type="compositionally biased region" description="Polar residues" evidence="1">
    <location>
        <begin position="1962"/>
        <end position="1976"/>
    </location>
</feature>
<sequence>MKKFNLAIIILLLVFQTILSPLSVLAAEGDPILPVENTDTGDTGSDPGDEAQPTNEAEPAGTETGDSSETEATEPSPPIDEEAGNDSEPVVSDEEGATDTEEGTDAETDEIDEVTPPEEEEQLEDIPADVPMAMPMSLGAPSGLIPTSLKEFELTMNGQKIDSNFSGELQQGVRGRADFEFSANTEMFSGAGSYFTFTLPNSILQLENQSFGQDDVQGNGVRFSYNYNAGSREVTVTLLEDADTEGIGSDIIFGFGFESFFDFSSAGTGLEHDILIPDPGSGSYTVPVIFTPIVSGDPVTKAATTNVVIDASTGDRTIEWEAWINRDGKDLNNAKLIDLMTYNTPEVSGGHELVGNIEITEYEMGLDGPTSAIASNWDEIGFSDISLSGRNAYKLNYTTKVNLPIAEQVGSKVFHNQILLTDENGTELARSTKPNRQTTYGQPLAKSKDATKVNNTYESNWIIDYNFNRATIPQAQAWVEDRFPAVNGVRHLIDKGSIEVYEVEVNELGQFVSMGATPVSNYNLENPQTGDAEEGFRIEFTSNVNKAYRIIYKAEYEKDFYAEQNTTLDNTVVSGTSTLPSVSHPLNEEILTKEATVDFEKKVITWTIQVKADNEAISNLSLTDVFEYDGADGEHTLVEWDTSSAVTPTSSLDAIRIVSGMTGGTKSLTTDNQTGFTITGGNITKGTTAVIKYKTHFKIEADGSVAANGYGNQVTANWSTSEPESYTLTKGDKYEADATDPTTKNGNKKLEKYDYVTQRFDWAIVINTNKVDINGAQLVDTIGKGHELVGDITIHEYTLADPDDDDSGQIGAQLTSGYTIAPPNANNEFTITFDNTFGSPYKTYIVRYQTKDIDNIIGIDDATTANPMYENKAEFTIQGRTTTLGEPTYRIPTGNQLLTKQIQTVGSSTNPYMEWTLDVNKSLSTLGQTKVKDIPGMTTTDDNKGIYVMEGSVRLRPYIVDSNTGITNAASRPYNNAVWQTVENTPGVTIDYLSTGGFELTFDNLDKQGYQVIYRTIAIGAQNDRVDNNATIEFAGSDSLADNQKDNDSTGRGLAYSFSDAHFRAIKGDLSFTKVAVNPLTGEKEPLPGAVFALVKKIGNTDYTIATATSDNDGQFEFKNVNYGTYIVKETSVPVDHRRHGTGEFQIVLSANNDANANESLRYNHEVKNFVTNFDSTGACDRFMITIKDQNGNEIENKVIKLLDSNGNEALTGTTGSSGEIIVKRYGEIGPEPVLEAGEYTVVDENDLPIDVNNPTIIVKYSNGCEVEVQIPNACPTVTVTINDDNSNPRPNVTVTLKDSSNATVATETTDSNGKFTLPTTTPAGTYKVYEGNQYLGTVTIDYTSSTAPCEAELTVARACEIFTLTINDVDGKPRANVAIEIVDKQDPNTKFTGTTNASGVVVFDNLPATGLPPLEYEVFEGGNKIDEFTVDINCEHTVQPAPSCPVFELTIKNEDGPLKAGTKVVIENKDTLDRFEATVTTDGKITFVTNVIGQLYTIDPGNYTVVSYEIEPGRMVSFGEDFTVTYTTDCKAEVEKPRACTEFEITVISPDGATPKANTKVIVEDENGTETEYTTDADGKITLPPTQEPGTVIVYEVNPDNSKGKEIDRVKVTYVDGCQGKAIEKSCPDFRLTINNTNNDPVGANVKVTIKNKAGATVETGVTDANGQIQFVDKAKLEQGEEYDVYNESDVFLGSITVSYIDNVCGAEVQVPANACPQFTLTIQDIYGKNRPGVNFTIKNFNNKTIATGTTNEQGVGIIPYTVEPNMYRVYEGNTLINMIHVRDCAAVAKPDYPSGGGWYPPNPNNPDPNQPVDPNNPDPNKPVDPNNPDPNKPVDPNNPDPNKPVDPNNPDPNKPVDPNNPDPNKPVDPNNPDPNNPADPNNPDPNNPVDPNNPDPNNPADPNNPDPNNPVDPHNPDPNNPADPNNPDPNNPVDPHNPDPNNPADPNNSGSNNSVNSANPTPGSSNPTVSGNGNVAAQDVINQGKQLPSYNPSNATRDTLEAYQNFLNNYNKLSKEEQALVAQAIDIDQIKADAKRLEALLRAQGKLPQTDGANQTALVFVGLLLVIGAVLLMRRRHTES</sequence>
<gene>
    <name evidence="6" type="ORF">ADM90_00760</name>
</gene>
<keyword evidence="2" id="KW-1133">Transmembrane helix</keyword>
<protein>
    <recommendedName>
        <fullName evidence="8">Gram-positive cocci surface proteins LPxTG domain-containing protein</fullName>
    </recommendedName>
</protein>
<comment type="caution">
    <text evidence="6">The sequence shown here is derived from an EMBL/GenBank/DDBJ whole genome shotgun (WGS) entry which is preliminary data.</text>
</comment>
<evidence type="ECO:0000256" key="1">
    <source>
        <dbReference type="SAM" id="MobiDB-lite"/>
    </source>
</evidence>
<dbReference type="Gene3D" id="2.60.40.740">
    <property type="match status" value="3"/>
</dbReference>
<feature type="domain" description="SpaA-like prealbumin fold" evidence="5">
    <location>
        <begin position="1083"/>
        <end position="1153"/>
    </location>
</feature>
<feature type="region of interest" description="Disordered" evidence="1">
    <location>
        <begin position="35"/>
        <end position="123"/>
    </location>
</feature>
<dbReference type="InterPro" id="IPR013783">
    <property type="entry name" value="Ig-like_fold"/>
</dbReference>
<evidence type="ECO:0008006" key="8">
    <source>
        <dbReference type="Google" id="ProtNLM"/>
    </source>
</evidence>
<feature type="transmembrane region" description="Helical" evidence="2">
    <location>
        <begin position="2058"/>
        <end position="2075"/>
    </location>
</feature>
<dbReference type="GO" id="GO:0005518">
    <property type="term" value="F:collagen binding"/>
    <property type="evidence" value="ECO:0007669"/>
    <property type="project" value="InterPro"/>
</dbReference>
<keyword evidence="2" id="KW-0812">Transmembrane</keyword>
<evidence type="ECO:0000259" key="5">
    <source>
        <dbReference type="Pfam" id="PF17802"/>
    </source>
</evidence>
<dbReference type="NCBIfam" id="TIGR01167">
    <property type="entry name" value="LPXTG_anchor"/>
    <property type="match status" value="1"/>
</dbReference>
<keyword evidence="3" id="KW-0732">Signal</keyword>
<evidence type="ECO:0000256" key="2">
    <source>
        <dbReference type="SAM" id="Phobius"/>
    </source>
</evidence>
<feature type="region of interest" description="Disordered" evidence="1">
    <location>
        <begin position="1797"/>
        <end position="1976"/>
    </location>
</feature>
<dbReference type="OrthoDB" id="2056845at2"/>
<dbReference type="SUPFAM" id="SSF117074">
    <property type="entry name" value="Hypothetical protein PA1324"/>
    <property type="match status" value="1"/>
</dbReference>
<name>A0A0N0CX32_9BACI</name>
<feature type="domain" description="Collagen binding" evidence="4">
    <location>
        <begin position="755"/>
        <end position="876"/>
    </location>
</feature>
<feature type="compositionally biased region" description="Acidic residues" evidence="1">
    <location>
        <begin position="79"/>
        <end position="123"/>
    </location>
</feature>
<reference evidence="6 7" key="1">
    <citation type="submission" date="2015-07" db="EMBL/GenBank/DDBJ databases">
        <title>Genome sequencing project for genomic taxonomy and phylogenomics of Bacillus-like bacteria.</title>
        <authorList>
            <person name="Liu B."/>
            <person name="Wang J."/>
            <person name="Zhu Y."/>
            <person name="Liu G."/>
            <person name="Chen Q."/>
            <person name="Chen Z."/>
            <person name="Che J."/>
            <person name="Ge C."/>
            <person name="Shi H."/>
            <person name="Pan Z."/>
            <person name="Liu X."/>
        </authorList>
    </citation>
    <scope>NUCLEOTIDE SEQUENCE [LARGE SCALE GENOMIC DNA]</scope>
    <source>
        <strain evidence="6 7">DSM 54</strain>
    </source>
</reference>
<evidence type="ECO:0000313" key="6">
    <source>
        <dbReference type="EMBL" id="KOY83974.1"/>
    </source>
</evidence>
<dbReference type="RefSeq" id="WP_053993167.1">
    <property type="nucleotide sequence ID" value="NZ_LGCI01000002.1"/>
</dbReference>
<feature type="domain" description="Collagen binding" evidence="4">
    <location>
        <begin position="451"/>
        <end position="559"/>
    </location>
</feature>
<dbReference type="STRING" id="33935.ADM90_00760"/>
<dbReference type="EMBL" id="LGCI01000002">
    <property type="protein sequence ID" value="KOY83974.1"/>
    <property type="molecule type" value="Genomic_DNA"/>
</dbReference>
<proteinExistence type="predicted"/>
<dbReference type="SUPFAM" id="SSF49401">
    <property type="entry name" value="Bacterial adhesins"/>
    <property type="match status" value="3"/>
</dbReference>
<feature type="chain" id="PRO_5005846218" description="Gram-positive cocci surface proteins LPxTG domain-containing protein" evidence="3">
    <location>
        <begin position="27"/>
        <end position="2082"/>
    </location>
</feature>
<dbReference type="PANTHER" id="PTHR24216">
    <property type="entry name" value="PAXILLIN-RELATED"/>
    <property type="match status" value="1"/>
</dbReference>
<feature type="signal peptide" evidence="3">
    <location>
        <begin position="1"/>
        <end position="26"/>
    </location>
</feature>
<feature type="compositionally biased region" description="Pro residues" evidence="1">
    <location>
        <begin position="1802"/>
        <end position="1912"/>
    </location>
</feature>
<dbReference type="InterPro" id="IPR008966">
    <property type="entry name" value="Adhesion_dom_sf"/>
</dbReference>
<dbReference type="PATRIC" id="fig|33935.3.peg.2996"/>
<dbReference type="InterPro" id="IPR041033">
    <property type="entry name" value="SpaA_PFL_dom_1"/>
</dbReference>
<dbReference type="SUPFAM" id="SSF49478">
    <property type="entry name" value="Cna protein B-type domain"/>
    <property type="match status" value="1"/>
</dbReference>
<feature type="compositionally biased region" description="Low complexity" evidence="1">
    <location>
        <begin position="1946"/>
        <end position="1961"/>
    </location>
</feature>
<evidence type="ECO:0000259" key="4">
    <source>
        <dbReference type="Pfam" id="PF05737"/>
    </source>
</evidence>
<dbReference type="Pfam" id="PF17802">
    <property type="entry name" value="SpaA"/>
    <property type="match status" value="1"/>
</dbReference>
<organism evidence="6 7">
    <name type="scientific">Lysinibacillus macroides</name>
    <dbReference type="NCBI Taxonomy" id="33935"/>
    <lineage>
        <taxon>Bacteria</taxon>
        <taxon>Bacillati</taxon>
        <taxon>Bacillota</taxon>
        <taxon>Bacilli</taxon>
        <taxon>Bacillales</taxon>
        <taxon>Bacillaceae</taxon>
        <taxon>Lysinibacillus</taxon>
    </lineage>
</organism>
<accession>A0A0N0CX32</accession>